<dbReference type="FunFam" id="3.40.50.880:FF:000010">
    <property type="entry name" value="uncharacterized protein LOC100176842 isoform X2"/>
    <property type="match status" value="1"/>
</dbReference>
<gene>
    <name evidence="10 13" type="primary">pdxT</name>
    <name evidence="13" type="ORF">WDJ50_01215</name>
</gene>
<evidence type="ECO:0000256" key="3">
    <source>
        <dbReference type="ARBA" id="ARBA00022898"/>
    </source>
</evidence>
<proteinExistence type="inferred from homology"/>
<sequence>MNIGILALQGAFREHRHMLERLGVHAREVRLAQDLEGLDGLILPGGESTTMVRLLNEYDLWQPLRDFHASGRALWGTCAGAILLARQVTGGSPSLPPQPSLGAIDLTIQRNAFGRQVDSFTAPLEIQGLDAPFPAVFIRAPVITELGAEAEALAQWDGQTVLARQGNVLACSFHPELGQDTRLHSLFLDLTRNAAY</sequence>
<dbReference type="PANTHER" id="PTHR31559:SF0">
    <property type="entry name" value="PYRIDOXAL 5'-PHOSPHATE SYNTHASE SUBUNIT SNO1-RELATED"/>
    <property type="match status" value="1"/>
</dbReference>
<comment type="similarity">
    <text evidence="1 10">Belongs to the glutaminase PdxT/SNO family.</text>
</comment>
<reference evidence="13" key="1">
    <citation type="submission" date="2024-03" db="EMBL/GenBank/DDBJ databases">
        <title>Deinococcus weizhi sp. nov., isolated from human skin.</title>
        <authorList>
            <person name="Wei Z."/>
            <person name="Tian F."/>
            <person name="Yang C."/>
            <person name="Xin L.T."/>
            <person name="Wen Z.J."/>
            <person name="Lan K.C."/>
            <person name="Yu L."/>
            <person name="Zhe W."/>
            <person name="Dan F.D."/>
            <person name="Jun W."/>
            <person name="Rui Z."/>
            <person name="Yong X.J."/>
            <person name="Ting Y."/>
            <person name="Wei X."/>
            <person name="Xu Z.G."/>
            <person name="Xin Z."/>
            <person name="Dong F.G."/>
            <person name="Ni X.M."/>
            <person name="Zheng M.G."/>
            <person name="Chun Y."/>
            <person name="Qian W.X."/>
        </authorList>
    </citation>
    <scope>NUCLEOTIDE SEQUENCE</scope>
    <source>
        <strain evidence="13">VB142</strain>
    </source>
</reference>
<evidence type="ECO:0000256" key="10">
    <source>
        <dbReference type="HAMAP-Rule" id="MF_01615"/>
    </source>
</evidence>
<dbReference type="PROSITE" id="PS01236">
    <property type="entry name" value="PDXT_SNO_1"/>
    <property type="match status" value="1"/>
</dbReference>
<comment type="function">
    <text evidence="8 10">Catalyzes the hydrolysis of glutamine to glutamate and ammonia as part of the biosynthesis of pyridoxal 5'-phosphate. The resulting ammonia molecule is channeled to the active site of PdxS.</text>
</comment>
<keyword evidence="5 10" id="KW-0456">Lyase</keyword>
<feature type="binding site" evidence="10 12">
    <location>
        <position position="110"/>
    </location>
    <ligand>
        <name>L-glutamine</name>
        <dbReference type="ChEBI" id="CHEBI:58359"/>
    </ligand>
</feature>
<evidence type="ECO:0000256" key="9">
    <source>
        <dbReference type="ARBA" id="ARBA00064749"/>
    </source>
</evidence>
<evidence type="ECO:0000313" key="13">
    <source>
        <dbReference type="EMBL" id="WYF44763.1"/>
    </source>
</evidence>
<keyword evidence="4 10" id="KW-0315">Glutamine amidotransferase</keyword>
<feature type="binding site" evidence="10 12">
    <location>
        <begin position="46"/>
        <end position="48"/>
    </location>
    <ligand>
        <name>L-glutamine</name>
        <dbReference type="ChEBI" id="CHEBI:58359"/>
    </ligand>
</feature>
<organism evidence="13">
    <name type="scientific">Deinococcus sp. VB142</name>
    <dbReference type="NCBI Taxonomy" id="3112952"/>
    <lineage>
        <taxon>Bacteria</taxon>
        <taxon>Thermotogati</taxon>
        <taxon>Deinococcota</taxon>
        <taxon>Deinococci</taxon>
        <taxon>Deinococcales</taxon>
        <taxon>Deinococcaceae</taxon>
        <taxon>Deinococcus</taxon>
    </lineage>
</organism>
<dbReference type="InterPro" id="IPR021196">
    <property type="entry name" value="PdxT/SNO_CS"/>
</dbReference>
<comment type="pathway">
    <text evidence="10">Cofactor biosynthesis; pyridoxal 5'-phosphate biosynthesis.</text>
</comment>
<dbReference type="PROSITE" id="PS51130">
    <property type="entry name" value="PDXT_SNO_2"/>
    <property type="match status" value="1"/>
</dbReference>
<name>A0AAU6Q319_9DEIO</name>
<evidence type="ECO:0000256" key="7">
    <source>
        <dbReference type="ARBA" id="ARBA00049534"/>
    </source>
</evidence>
<feature type="active site" description="Charge relay system" evidence="10 11">
    <location>
        <position position="176"/>
    </location>
</feature>
<dbReference type="Gene3D" id="3.40.50.880">
    <property type="match status" value="1"/>
</dbReference>
<feature type="binding site" evidence="10 12">
    <location>
        <begin position="138"/>
        <end position="139"/>
    </location>
    <ligand>
        <name>L-glutamine</name>
        <dbReference type="ChEBI" id="CHEBI:58359"/>
    </ligand>
</feature>
<keyword evidence="3 10" id="KW-0663">Pyridoxal phosphate</keyword>
<dbReference type="HAMAP" id="MF_01615">
    <property type="entry name" value="PdxT"/>
    <property type="match status" value="1"/>
</dbReference>
<dbReference type="NCBIfam" id="TIGR03800">
    <property type="entry name" value="PLP_synth_Pdx2"/>
    <property type="match status" value="1"/>
</dbReference>
<evidence type="ECO:0000256" key="6">
    <source>
        <dbReference type="ARBA" id="ARBA00047992"/>
    </source>
</evidence>
<keyword evidence="2 10" id="KW-0378">Hydrolase</keyword>
<evidence type="ECO:0000256" key="4">
    <source>
        <dbReference type="ARBA" id="ARBA00022962"/>
    </source>
</evidence>
<dbReference type="GO" id="GO:0042823">
    <property type="term" value="P:pyridoxal phosphate biosynthetic process"/>
    <property type="evidence" value="ECO:0007669"/>
    <property type="project" value="UniProtKB-UniRule"/>
</dbReference>
<dbReference type="GO" id="GO:0006543">
    <property type="term" value="P:L-glutamine catabolic process"/>
    <property type="evidence" value="ECO:0007669"/>
    <property type="project" value="UniProtKB-UniRule"/>
</dbReference>
<dbReference type="GO" id="GO:1903600">
    <property type="term" value="C:glutaminase complex"/>
    <property type="evidence" value="ECO:0007669"/>
    <property type="project" value="TreeGrafter"/>
</dbReference>
<feature type="active site" description="Nucleophile" evidence="10 11">
    <location>
        <position position="78"/>
    </location>
</feature>
<comment type="subunit">
    <text evidence="9 10">In the presence of PdxS, forms a dodecamer of heterodimers. Only shows activity in the heterodimer.</text>
</comment>
<evidence type="ECO:0000256" key="12">
    <source>
        <dbReference type="PIRSR" id="PIRSR005639-2"/>
    </source>
</evidence>
<dbReference type="CDD" id="cd01749">
    <property type="entry name" value="GATase1_PB"/>
    <property type="match status" value="1"/>
</dbReference>
<accession>A0AAU6Q319</accession>
<dbReference type="InterPro" id="IPR029062">
    <property type="entry name" value="Class_I_gatase-like"/>
</dbReference>
<dbReference type="PROSITE" id="PS51273">
    <property type="entry name" value="GATASE_TYPE_1"/>
    <property type="match status" value="1"/>
</dbReference>
<dbReference type="PIRSF" id="PIRSF005639">
    <property type="entry name" value="Glut_amidoT_SNO"/>
    <property type="match status" value="1"/>
</dbReference>
<evidence type="ECO:0000256" key="8">
    <source>
        <dbReference type="ARBA" id="ARBA00054599"/>
    </source>
</evidence>
<comment type="catalytic activity">
    <reaction evidence="7 10">
        <text>L-glutamine + H2O = L-glutamate + NH4(+)</text>
        <dbReference type="Rhea" id="RHEA:15889"/>
        <dbReference type="ChEBI" id="CHEBI:15377"/>
        <dbReference type="ChEBI" id="CHEBI:28938"/>
        <dbReference type="ChEBI" id="CHEBI:29985"/>
        <dbReference type="ChEBI" id="CHEBI:58359"/>
        <dbReference type="EC" id="3.5.1.2"/>
    </reaction>
</comment>
<dbReference type="EC" id="3.5.1.2" evidence="10"/>
<feature type="active site" description="Charge relay system" evidence="10 11">
    <location>
        <position position="174"/>
    </location>
</feature>
<dbReference type="PANTHER" id="PTHR31559">
    <property type="entry name" value="PYRIDOXAL 5'-PHOSPHATE SYNTHASE SUBUNIT SNO"/>
    <property type="match status" value="1"/>
</dbReference>
<dbReference type="RefSeq" id="WP_339095944.1">
    <property type="nucleotide sequence ID" value="NZ_CP149782.1"/>
</dbReference>
<evidence type="ECO:0000256" key="1">
    <source>
        <dbReference type="ARBA" id="ARBA00008345"/>
    </source>
</evidence>
<evidence type="ECO:0000256" key="11">
    <source>
        <dbReference type="PIRSR" id="PIRSR005639-1"/>
    </source>
</evidence>
<dbReference type="EMBL" id="CP149782">
    <property type="protein sequence ID" value="WYF44763.1"/>
    <property type="molecule type" value="Genomic_DNA"/>
</dbReference>
<dbReference type="EC" id="4.3.3.6" evidence="10"/>
<dbReference type="GO" id="GO:0005829">
    <property type="term" value="C:cytosol"/>
    <property type="evidence" value="ECO:0007669"/>
    <property type="project" value="TreeGrafter"/>
</dbReference>
<dbReference type="GO" id="GO:0004359">
    <property type="term" value="F:glutaminase activity"/>
    <property type="evidence" value="ECO:0007669"/>
    <property type="project" value="UniProtKB-UniRule"/>
</dbReference>
<dbReference type="GO" id="GO:0008614">
    <property type="term" value="P:pyridoxine metabolic process"/>
    <property type="evidence" value="ECO:0007669"/>
    <property type="project" value="TreeGrafter"/>
</dbReference>
<dbReference type="Pfam" id="PF01174">
    <property type="entry name" value="SNO"/>
    <property type="match status" value="1"/>
</dbReference>
<dbReference type="InterPro" id="IPR002161">
    <property type="entry name" value="PdxT/SNO"/>
</dbReference>
<dbReference type="SUPFAM" id="SSF52317">
    <property type="entry name" value="Class I glutamine amidotransferase-like"/>
    <property type="match status" value="1"/>
</dbReference>
<comment type="catalytic activity">
    <reaction evidence="6 10">
        <text>aldehydo-D-ribose 5-phosphate + D-glyceraldehyde 3-phosphate + L-glutamine = pyridoxal 5'-phosphate + L-glutamate + phosphate + 3 H2O + H(+)</text>
        <dbReference type="Rhea" id="RHEA:31507"/>
        <dbReference type="ChEBI" id="CHEBI:15377"/>
        <dbReference type="ChEBI" id="CHEBI:15378"/>
        <dbReference type="ChEBI" id="CHEBI:29985"/>
        <dbReference type="ChEBI" id="CHEBI:43474"/>
        <dbReference type="ChEBI" id="CHEBI:58273"/>
        <dbReference type="ChEBI" id="CHEBI:58359"/>
        <dbReference type="ChEBI" id="CHEBI:59776"/>
        <dbReference type="ChEBI" id="CHEBI:597326"/>
        <dbReference type="EC" id="4.3.3.6"/>
    </reaction>
</comment>
<protein>
    <recommendedName>
        <fullName evidence="10">Pyridoxal 5'-phosphate synthase subunit PdxT</fullName>
        <ecNumber evidence="10">4.3.3.6</ecNumber>
    </recommendedName>
    <alternativeName>
        <fullName evidence="10">Pdx2</fullName>
    </alternativeName>
    <alternativeName>
        <fullName evidence="10">Pyridoxal 5'-phosphate synthase glutaminase subunit</fullName>
        <ecNumber evidence="10">3.5.1.2</ecNumber>
    </alternativeName>
</protein>
<evidence type="ECO:0000256" key="5">
    <source>
        <dbReference type="ARBA" id="ARBA00023239"/>
    </source>
</evidence>
<dbReference type="AlphaFoldDB" id="A0AAU6Q319"/>
<evidence type="ECO:0000256" key="2">
    <source>
        <dbReference type="ARBA" id="ARBA00022801"/>
    </source>
</evidence>
<dbReference type="GO" id="GO:0036381">
    <property type="term" value="F:pyridoxal 5'-phosphate synthase (glutamine hydrolysing) activity"/>
    <property type="evidence" value="ECO:0007669"/>
    <property type="project" value="UniProtKB-UniRule"/>
</dbReference>